<feature type="compositionally biased region" description="Low complexity" evidence="1">
    <location>
        <begin position="149"/>
        <end position="167"/>
    </location>
</feature>
<accession>A0A9X2KEK9</accession>
<feature type="region of interest" description="Disordered" evidence="1">
    <location>
        <begin position="1"/>
        <end position="20"/>
    </location>
</feature>
<protein>
    <submittedName>
        <fullName evidence="2">DUF3618 domain-containing protein</fullName>
    </submittedName>
</protein>
<dbReference type="RefSeq" id="WP_253963658.1">
    <property type="nucleotide sequence ID" value="NZ_JALHBS010000034.1"/>
</dbReference>
<sequence length="359" mass="37231">MTNDTDRLENEAESHRSRVDSTLDELRDRFSVGQIVDEVSSYLKEGQGSDMARNLGRQVRDNPLALGLIGAGIAWLFTGESARAEGRHLKGRYDQWREDREYDERFDGVFPAGSEPVGGYRSGVSDPSARGASAVSPRPSPYPVTGGASRPSVGDGSSSSSSSSGPGMTDKAKAAASSAGASVSDAAGRAGSTISGAAGSARDTAARLGHDASDAAWRAEEAAARRAREAGRGIYRAGRSARRTFLDTLYEEPLIMGGVALALGAAVGAALPSTRREDELVGAARDRMRDEAYAYGQDAVERAGHVAEKAYEAASEEAEKKGLMPKGGAGGETLAEKASDVANAAAGAAKSEAKKEGLS</sequence>
<dbReference type="AlphaFoldDB" id="A0A9X2KEK9"/>
<feature type="compositionally biased region" description="Basic and acidic residues" evidence="1">
    <location>
        <begin position="311"/>
        <end position="322"/>
    </location>
</feature>
<gene>
    <name evidence="2" type="ORF">MJ956_06450</name>
</gene>
<dbReference type="InterPro" id="IPR022062">
    <property type="entry name" value="DUF3618"/>
</dbReference>
<dbReference type="Proteomes" id="UP001155220">
    <property type="component" value="Unassembled WGS sequence"/>
</dbReference>
<feature type="compositionally biased region" description="Low complexity" evidence="1">
    <location>
        <begin position="340"/>
        <end position="350"/>
    </location>
</feature>
<feature type="compositionally biased region" description="Low complexity" evidence="1">
    <location>
        <begin position="174"/>
        <end position="201"/>
    </location>
</feature>
<evidence type="ECO:0000313" key="3">
    <source>
        <dbReference type="Proteomes" id="UP001155220"/>
    </source>
</evidence>
<name>A0A9X2KEK9_9HYPH</name>
<evidence type="ECO:0000256" key="1">
    <source>
        <dbReference type="SAM" id="MobiDB-lite"/>
    </source>
</evidence>
<feature type="region of interest" description="Disordered" evidence="1">
    <location>
        <begin position="311"/>
        <end position="335"/>
    </location>
</feature>
<dbReference type="EMBL" id="JALHBS010000034">
    <property type="protein sequence ID" value="MCP3054789.1"/>
    <property type="molecule type" value="Genomic_DNA"/>
</dbReference>
<dbReference type="Pfam" id="PF12277">
    <property type="entry name" value="DUF3618"/>
    <property type="match status" value="1"/>
</dbReference>
<comment type="caution">
    <text evidence="2">The sequence shown here is derived from an EMBL/GenBank/DDBJ whole genome shotgun (WGS) entry which is preliminary data.</text>
</comment>
<keyword evidence="3" id="KW-1185">Reference proteome</keyword>
<feature type="region of interest" description="Disordered" evidence="1">
    <location>
        <begin position="340"/>
        <end position="359"/>
    </location>
</feature>
<evidence type="ECO:0000313" key="2">
    <source>
        <dbReference type="EMBL" id="MCP3054789.1"/>
    </source>
</evidence>
<proteinExistence type="predicted"/>
<reference evidence="2" key="1">
    <citation type="submission" date="2022-03" db="EMBL/GenBank/DDBJ databases">
        <title>Aurantimonas Liuensis sp. Nov., isolated from the hadal seawater of the Mariana Trench.</title>
        <authorList>
            <person name="Liu R."/>
        </authorList>
    </citation>
    <scope>NUCLEOTIDE SEQUENCE</scope>
    <source>
        <strain evidence="2">LRZ36</strain>
    </source>
</reference>
<organism evidence="2 3">
    <name type="scientific">Aurantimonas marianensis</name>
    <dbReference type="NCBI Taxonomy" id="2920428"/>
    <lineage>
        <taxon>Bacteria</taxon>
        <taxon>Pseudomonadati</taxon>
        <taxon>Pseudomonadota</taxon>
        <taxon>Alphaproteobacteria</taxon>
        <taxon>Hyphomicrobiales</taxon>
        <taxon>Aurantimonadaceae</taxon>
        <taxon>Aurantimonas</taxon>
    </lineage>
</organism>
<feature type="region of interest" description="Disordered" evidence="1">
    <location>
        <begin position="107"/>
        <end position="211"/>
    </location>
</feature>